<sequence>MNSIRFLLITLTLASFVAGSAYAEEYRIAFVNATKVFEESPQYKTARERLQTEFSRREKDLLASQKQLKQLEEKLQRDGSVMSESEVKRLERDILSRSRKLKNAQTEFREDLNLRQNEEFKKLRQQVREVIQEVGKSENIDLIVSDGVVYFSKKIDISDKVLEKLRERKAE</sequence>
<accession>A0A9E4KD50</accession>
<reference evidence="2" key="1">
    <citation type="journal article" date="2021" name="Proc. Natl. Acad. Sci. U.S.A.">
        <title>Global biogeography of chemosynthetic symbionts reveals both localized and globally distributed symbiont groups. .</title>
        <authorList>
            <person name="Osvatic J.T."/>
            <person name="Wilkins L.G.E."/>
            <person name="Leibrecht L."/>
            <person name="Leray M."/>
            <person name="Zauner S."/>
            <person name="Polzin J."/>
            <person name="Camacho Y."/>
            <person name="Gros O."/>
            <person name="van Gils J.A."/>
            <person name="Eisen J.A."/>
            <person name="Petersen J.M."/>
            <person name="Yuen B."/>
        </authorList>
    </citation>
    <scope>NUCLEOTIDE SEQUENCE</scope>
    <source>
        <strain evidence="2">MAGclacostrist064TRANS</strain>
    </source>
</reference>
<dbReference type="Pfam" id="PF03938">
    <property type="entry name" value="OmpH"/>
    <property type="match status" value="1"/>
</dbReference>
<evidence type="ECO:0000313" key="2">
    <source>
        <dbReference type="EMBL" id="MCG7946422.1"/>
    </source>
</evidence>
<dbReference type="PANTHER" id="PTHR35089">
    <property type="entry name" value="CHAPERONE PROTEIN SKP"/>
    <property type="match status" value="1"/>
</dbReference>
<dbReference type="GO" id="GO:0051082">
    <property type="term" value="F:unfolded protein binding"/>
    <property type="evidence" value="ECO:0007669"/>
    <property type="project" value="InterPro"/>
</dbReference>
<organism evidence="2 3">
    <name type="scientific">Candidatus Thiodiazotropha taylori</name>
    <dbReference type="NCBI Taxonomy" id="2792791"/>
    <lineage>
        <taxon>Bacteria</taxon>
        <taxon>Pseudomonadati</taxon>
        <taxon>Pseudomonadota</taxon>
        <taxon>Gammaproteobacteria</taxon>
        <taxon>Chromatiales</taxon>
        <taxon>Sedimenticolaceae</taxon>
        <taxon>Candidatus Thiodiazotropha</taxon>
    </lineage>
</organism>
<evidence type="ECO:0000256" key="1">
    <source>
        <dbReference type="PIRNR" id="PIRNR002094"/>
    </source>
</evidence>
<dbReference type="InterPro" id="IPR024930">
    <property type="entry name" value="Skp_dom_sf"/>
</dbReference>
<dbReference type="EMBL" id="JAEPCM010000291">
    <property type="protein sequence ID" value="MCG7946422.1"/>
    <property type="molecule type" value="Genomic_DNA"/>
</dbReference>
<dbReference type="PIRSF" id="PIRSF002094">
    <property type="entry name" value="OMP26_Skp"/>
    <property type="match status" value="1"/>
</dbReference>
<protein>
    <submittedName>
        <fullName evidence="2">OmpH family outer membrane protein</fullName>
    </submittedName>
</protein>
<proteinExistence type="inferred from homology"/>
<dbReference type="GO" id="GO:0050821">
    <property type="term" value="P:protein stabilization"/>
    <property type="evidence" value="ECO:0007669"/>
    <property type="project" value="TreeGrafter"/>
</dbReference>
<dbReference type="Proteomes" id="UP000886667">
    <property type="component" value="Unassembled WGS sequence"/>
</dbReference>
<dbReference type="SUPFAM" id="SSF111384">
    <property type="entry name" value="OmpH-like"/>
    <property type="match status" value="1"/>
</dbReference>
<dbReference type="InterPro" id="IPR005632">
    <property type="entry name" value="Chaperone_Skp"/>
</dbReference>
<dbReference type="Gene3D" id="3.30.910.20">
    <property type="entry name" value="Skp domain"/>
    <property type="match status" value="1"/>
</dbReference>
<dbReference type="SMART" id="SM00935">
    <property type="entry name" value="OmpH"/>
    <property type="match status" value="1"/>
</dbReference>
<dbReference type="AlphaFoldDB" id="A0A9E4KD50"/>
<dbReference type="GO" id="GO:0005829">
    <property type="term" value="C:cytosol"/>
    <property type="evidence" value="ECO:0007669"/>
    <property type="project" value="TreeGrafter"/>
</dbReference>
<name>A0A9E4KD50_9GAMM</name>
<evidence type="ECO:0000313" key="3">
    <source>
        <dbReference type="Proteomes" id="UP000886667"/>
    </source>
</evidence>
<dbReference type="PANTHER" id="PTHR35089:SF1">
    <property type="entry name" value="CHAPERONE PROTEIN SKP"/>
    <property type="match status" value="1"/>
</dbReference>
<comment type="caution">
    <text evidence="2">The sequence shown here is derived from an EMBL/GenBank/DDBJ whole genome shotgun (WGS) entry which is preliminary data.</text>
</comment>
<comment type="similarity">
    <text evidence="1">Belongs to the skp family.</text>
</comment>
<gene>
    <name evidence="2" type="ORF">JAZ07_08775</name>
</gene>